<comment type="caution">
    <text evidence="1">The sequence shown here is derived from an EMBL/GenBank/DDBJ whole genome shotgun (WGS) entry which is preliminary data.</text>
</comment>
<evidence type="ECO:0000313" key="2">
    <source>
        <dbReference type="Proteomes" id="UP000684084"/>
    </source>
</evidence>
<name>A0A915ZUN3_9GLOM</name>
<evidence type="ECO:0000313" key="1">
    <source>
        <dbReference type="EMBL" id="CAB5389176.1"/>
    </source>
</evidence>
<dbReference type="Proteomes" id="UP000684084">
    <property type="component" value="Unassembled WGS sequence"/>
</dbReference>
<dbReference type="EMBL" id="CAGKOT010000064">
    <property type="protein sequence ID" value="CAB5389176.1"/>
    <property type="molecule type" value="Genomic_DNA"/>
</dbReference>
<reference evidence="1" key="1">
    <citation type="submission" date="2020-05" db="EMBL/GenBank/DDBJ databases">
        <authorList>
            <person name="Rincon C."/>
            <person name="Sanders R I."/>
            <person name="Robbins C."/>
            <person name="Chaturvedi A."/>
        </authorList>
    </citation>
    <scope>NUCLEOTIDE SEQUENCE</scope>
    <source>
        <strain evidence="1">CHB12</strain>
    </source>
</reference>
<protein>
    <submittedName>
        <fullName evidence="1">Uncharacterized protein</fullName>
    </submittedName>
</protein>
<dbReference type="OrthoDB" id="2311174at2759"/>
<organism evidence="1 2">
    <name type="scientific">Rhizophagus irregularis</name>
    <dbReference type="NCBI Taxonomy" id="588596"/>
    <lineage>
        <taxon>Eukaryota</taxon>
        <taxon>Fungi</taxon>
        <taxon>Fungi incertae sedis</taxon>
        <taxon>Mucoromycota</taxon>
        <taxon>Glomeromycotina</taxon>
        <taxon>Glomeromycetes</taxon>
        <taxon>Glomerales</taxon>
        <taxon>Glomeraceae</taxon>
        <taxon>Rhizophagus</taxon>
    </lineage>
</organism>
<proteinExistence type="predicted"/>
<dbReference type="VEuPathDB" id="FungiDB:RhiirFUN_025913"/>
<accession>A0A915ZUN3</accession>
<dbReference type="AlphaFoldDB" id="A0A915ZUN3"/>
<sequence>MLNPVVTKYSYRKWKLSNKLSDKFEKWQEIINFYVNSIKTIPVDTVDTNSKAPTINRFPDEMKPIV</sequence>
<gene>
    <name evidence="1" type="ORF">CHRIB12_LOCUS20928</name>
</gene>